<dbReference type="AlphaFoldDB" id="A0A8S1IY64"/>
<dbReference type="EMBL" id="CAJHUC010000876">
    <property type="protein sequence ID" value="CAD7698728.1"/>
    <property type="molecule type" value="Genomic_DNA"/>
</dbReference>
<reference evidence="1" key="1">
    <citation type="submission" date="2020-12" db="EMBL/GenBank/DDBJ databases">
        <authorList>
            <person name="Iha C."/>
        </authorList>
    </citation>
    <scope>NUCLEOTIDE SEQUENCE</scope>
</reference>
<protein>
    <submittedName>
        <fullName evidence="1">Uncharacterized protein</fullName>
    </submittedName>
</protein>
<keyword evidence="2" id="KW-1185">Reference proteome</keyword>
<sequence length="165" mass="18022">MEDVRGMLATEWLSYRRPSPEAAAFYARVIATGARGAPGLVGEGMGVGESSGALRGRDWDQLPFGKLRYKAQHFVVHVCSTFPERVLIGLDVGKIAARVAGPRNKRQSWPLVLSATGGDGSFCFGPLGGARRVGGRRRFCVSADFLRCNAKERAFLDWRLCLFSD</sequence>
<gene>
    <name evidence="1" type="ORF">OSTQU699_LOCUS4087</name>
</gene>
<dbReference type="Proteomes" id="UP000708148">
    <property type="component" value="Unassembled WGS sequence"/>
</dbReference>
<evidence type="ECO:0000313" key="1">
    <source>
        <dbReference type="EMBL" id="CAD7698728.1"/>
    </source>
</evidence>
<comment type="caution">
    <text evidence="1">The sequence shown here is derived from an EMBL/GenBank/DDBJ whole genome shotgun (WGS) entry which is preliminary data.</text>
</comment>
<proteinExistence type="predicted"/>
<accession>A0A8S1IY64</accession>
<organism evidence="1 2">
    <name type="scientific">Ostreobium quekettii</name>
    <dbReference type="NCBI Taxonomy" id="121088"/>
    <lineage>
        <taxon>Eukaryota</taxon>
        <taxon>Viridiplantae</taxon>
        <taxon>Chlorophyta</taxon>
        <taxon>core chlorophytes</taxon>
        <taxon>Ulvophyceae</taxon>
        <taxon>TCBD clade</taxon>
        <taxon>Bryopsidales</taxon>
        <taxon>Ostreobineae</taxon>
        <taxon>Ostreobiaceae</taxon>
        <taxon>Ostreobium</taxon>
    </lineage>
</organism>
<name>A0A8S1IY64_9CHLO</name>
<evidence type="ECO:0000313" key="2">
    <source>
        <dbReference type="Proteomes" id="UP000708148"/>
    </source>
</evidence>